<feature type="domain" description="2Fe-2S ferredoxin-type" evidence="10">
    <location>
        <begin position="265"/>
        <end position="352"/>
    </location>
</feature>
<keyword evidence="2" id="KW-0285">Flavoprotein</keyword>
<dbReference type="InterPro" id="IPR039261">
    <property type="entry name" value="FNR_nucleotide-bd"/>
</dbReference>
<comment type="caution">
    <text evidence="12">The sequence shown here is derived from an EMBL/GenBank/DDBJ whole genome shotgun (WGS) entry which is preliminary data.</text>
</comment>
<keyword evidence="8" id="KW-0411">Iron-sulfur</keyword>
<keyword evidence="4" id="KW-0479">Metal-binding</keyword>
<evidence type="ECO:0000256" key="1">
    <source>
        <dbReference type="ARBA" id="ARBA00001974"/>
    </source>
</evidence>
<keyword evidence="5" id="KW-0274">FAD</keyword>
<dbReference type="PANTHER" id="PTHR47354">
    <property type="entry name" value="NADH OXIDOREDUCTASE HCR"/>
    <property type="match status" value="1"/>
</dbReference>
<dbReference type="RefSeq" id="WP_108685549.1">
    <property type="nucleotide sequence ID" value="NZ_QCYK01000001.1"/>
</dbReference>
<dbReference type="InterPro" id="IPR050415">
    <property type="entry name" value="MRET"/>
</dbReference>
<dbReference type="SUPFAM" id="SSF52343">
    <property type="entry name" value="Ferredoxin reductase-like, C-terminal NADP-linked domain"/>
    <property type="match status" value="1"/>
</dbReference>
<dbReference type="InterPro" id="IPR001041">
    <property type="entry name" value="2Fe-2S_ferredoxin-type"/>
</dbReference>
<name>A0A2T7BMN4_9BACT</name>
<dbReference type="SUPFAM" id="SSF63380">
    <property type="entry name" value="Riboflavin synthase domain-like"/>
    <property type="match status" value="1"/>
</dbReference>
<dbReference type="InterPro" id="IPR001433">
    <property type="entry name" value="OxRdtase_FAD/NAD-bd"/>
</dbReference>
<dbReference type="PANTHER" id="PTHR47354:SF6">
    <property type="entry name" value="NADH OXIDOREDUCTASE HCR"/>
    <property type="match status" value="1"/>
</dbReference>
<dbReference type="InterPro" id="IPR036010">
    <property type="entry name" value="2Fe-2S_ferredoxin-like_sf"/>
</dbReference>
<dbReference type="CDD" id="cd00207">
    <property type="entry name" value="fer2"/>
    <property type="match status" value="1"/>
</dbReference>
<evidence type="ECO:0000259" key="11">
    <source>
        <dbReference type="PROSITE" id="PS51384"/>
    </source>
</evidence>
<dbReference type="GO" id="GO:0051537">
    <property type="term" value="F:2 iron, 2 sulfur cluster binding"/>
    <property type="evidence" value="ECO:0007669"/>
    <property type="project" value="UniProtKB-KW"/>
</dbReference>
<protein>
    <submittedName>
        <fullName evidence="12">Ferredoxin</fullName>
    </submittedName>
</protein>
<evidence type="ECO:0000313" key="13">
    <source>
        <dbReference type="Proteomes" id="UP000244450"/>
    </source>
</evidence>
<evidence type="ECO:0000256" key="8">
    <source>
        <dbReference type="ARBA" id="ARBA00023014"/>
    </source>
</evidence>
<keyword evidence="7" id="KW-0408">Iron</keyword>
<dbReference type="Pfam" id="PF00175">
    <property type="entry name" value="NAD_binding_1"/>
    <property type="match status" value="1"/>
</dbReference>
<keyword evidence="6" id="KW-0560">Oxidoreductase</keyword>
<dbReference type="Gene3D" id="2.40.30.10">
    <property type="entry name" value="Translation factors"/>
    <property type="match status" value="1"/>
</dbReference>
<proteinExistence type="inferred from homology"/>
<feature type="domain" description="FAD-binding FR-type" evidence="11">
    <location>
        <begin position="3"/>
        <end position="106"/>
    </location>
</feature>
<dbReference type="GO" id="GO:0046872">
    <property type="term" value="F:metal ion binding"/>
    <property type="evidence" value="ECO:0007669"/>
    <property type="project" value="UniProtKB-KW"/>
</dbReference>
<reference evidence="12 13" key="1">
    <citation type="submission" date="2018-04" db="EMBL/GenBank/DDBJ databases">
        <title>Chitinophaga fuyangensis sp. nov., isolated from soil in a chemical factory.</title>
        <authorList>
            <person name="Chen K."/>
        </authorList>
    </citation>
    <scope>NUCLEOTIDE SEQUENCE [LARGE SCALE GENOMIC DNA]</scope>
    <source>
        <strain evidence="12 13">LY-1</strain>
    </source>
</reference>
<dbReference type="InterPro" id="IPR012675">
    <property type="entry name" value="Beta-grasp_dom_sf"/>
</dbReference>
<evidence type="ECO:0000313" key="12">
    <source>
        <dbReference type="EMBL" id="PUZ28909.1"/>
    </source>
</evidence>
<evidence type="ECO:0000259" key="10">
    <source>
        <dbReference type="PROSITE" id="PS51085"/>
    </source>
</evidence>
<dbReference type="Gene3D" id="3.40.50.80">
    <property type="entry name" value="Nucleotide-binding domain of ferredoxin-NADP reductase (FNR) module"/>
    <property type="match status" value="1"/>
</dbReference>
<dbReference type="Pfam" id="PF00970">
    <property type="entry name" value="FAD_binding_6"/>
    <property type="match status" value="1"/>
</dbReference>
<evidence type="ECO:0000256" key="6">
    <source>
        <dbReference type="ARBA" id="ARBA00023002"/>
    </source>
</evidence>
<evidence type="ECO:0000256" key="4">
    <source>
        <dbReference type="ARBA" id="ARBA00022723"/>
    </source>
</evidence>
<evidence type="ECO:0000256" key="2">
    <source>
        <dbReference type="ARBA" id="ARBA00022630"/>
    </source>
</evidence>
<evidence type="ECO:0000256" key="5">
    <source>
        <dbReference type="ARBA" id="ARBA00022827"/>
    </source>
</evidence>
<dbReference type="InterPro" id="IPR006058">
    <property type="entry name" value="2Fe2S_fd_BS"/>
</dbReference>
<sequence length="352" mass="39668">MTDLYLSLRIVNILRETEDTFTYQLETTDGEPLQYKPGQFLTFLINLHGIEFRRSYSFSTTPGIDALPAVTVRRRQNGEISRHILHDWKVGDVVTSLLPSGRFTHDTLQTTPRDIVMMAAGSGISPVYSLLKYILEAEPTARVTLLYSNTSPETAIFREAVEALQTRYPRTFTLIHFYSSGTSHEMPVYRRLSNIVLEPLINTRLHYDRRLAQFYFCGPPEYMRMIQLTLTFMGFDATQLHKENFVVDTEGKRKHAAIPTDASPREVTLLYHGEAHILHVPGNETLLHAAQAQGLHLPYSCKGGVCGSCTAACTEGSVFMSVNEVLTDAEIKQGLILTCVSYITSDKAVVRW</sequence>
<dbReference type="InterPro" id="IPR017927">
    <property type="entry name" value="FAD-bd_FR_type"/>
</dbReference>
<accession>A0A2T7BMN4</accession>
<dbReference type="OrthoDB" id="9789468at2"/>
<dbReference type="InterPro" id="IPR008333">
    <property type="entry name" value="Cbr1-like_FAD-bd_dom"/>
</dbReference>
<gene>
    <name evidence="12" type="ORF">DCC81_05385</name>
</gene>
<keyword evidence="3" id="KW-0001">2Fe-2S</keyword>
<dbReference type="InterPro" id="IPR017938">
    <property type="entry name" value="Riboflavin_synthase-like_b-brl"/>
</dbReference>
<dbReference type="AlphaFoldDB" id="A0A2T7BMN4"/>
<keyword evidence="13" id="KW-1185">Reference proteome</keyword>
<dbReference type="SUPFAM" id="SSF54292">
    <property type="entry name" value="2Fe-2S ferredoxin-like"/>
    <property type="match status" value="1"/>
</dbReference>
<dbReference type="PROSITE" id="PS00197">
    <property type="entry name" value="2FE2S_FER_1"/>
    <property type="match status" value="1"/>
</dbReference>
<dbReference type="Proteomes" id="UP000244450">
    <property type="component" value="Unassembled WGS sequence"/>
</dbReference>
<dbReference type="PROSITE" id="PS51384">
    <property type="entry name" value="FAD_FR"/>
    <property type="match status" value="1"/>
</dbReference>
<organism evidence="12 13">
    <name type="scientific">Chitinophaga parva</name>
    <dbReference type="NCBI Taxonomy" id="2169414"/>
    <lineage>
        <taxon>Bacteria</taxon>
        <taxon>Pseudomonadati</taxon>
        <taxon>Bacteroidota</taxon>
        <taxon>Chitinophagia</taxon>
        <taxon>Chitinophagales</taxon>
        <taxon>Chitinophagaceae</taxon>
        <taxon>Chitinophaga</taxon>
    </lineage>
</organism>
<dbReference type="EMBL" id="QCYK01000001">
    <property type="protein sequence ID" value="PUZ28909.1"/>
    <property type="molecule type" value="Genomic_DNA"/>
</dbReference>
<dbReference type="PROSITE" id="PS51085">
    <property type="entry name" value="2FE2S_FER_2"/>
    <property type="match status" value="1"/>
</dbReference>
<dbReference type="Gene3D" id="3.10.20.30">
    <property type="match status" value="1"/>
</dbReference>
<evidence type="ECO:0000256" key="9">
    <source>
        <dbReference type="ARBA" id="ARBA00061434"/>
    </source>
</evidence>
<dbReference type="PRINTS" id="PR00410">
    <property type="entry name" value="PHEHYDRXLASE"/>
</dbReference>
<evidence type="ECO:0000256" key="7">
    <source>
        <dbReference type="ARBA" id="ARBA00023004"/>
    </source>
</evidence>
<evidence type="ECO:0000256" key="3">
    <source>
        <dbReference type="ARBA" id="ARBA00022714"/>
    </source>
</evidence>
<comment type="cofactor">
    <cofactor evidence="1">
        <name>FAD</name>
        <dbReference type="ChEBI" id="CHEBI:57692"/>
    </cofactor>
</comment>
<comment type="similarity">
    <text evidence="9">In the N-terminal section; belongs to the FAD-binding oxidoreductase type 6 family.</text>
</comment>
<dbReference type="GO" id="GO:0016491">
    <property type="term" value="F:oxidoreductase activity"/>
    <property type="evidence" value="ECO:0007669"/>
    <property type="project" value="UniProtKB-KW"/>
</dbReference>
<dbReference type="Pfam" id="PF00111">
    <property type="entry name" value="Fer2"/>
    <property type="match status" value="1"/>
</dbReference>